<evidence type="ECO:0000313" key="1">
    <source>
        <dbReference type="EMBL" id="KMW13727.1"/>
    </source>
</evidence>
<accession>A0A0J9BKV3</accession>
<dbReference type="EMBL" id="ADLK01000043">
    <property type="protein sequence ID" value="KMW13727.1"/>
    <property type="molecule type" value="Genomic_DNA"/>
</dbReference>
<dbReference type="InterPro" id="IPR020891">
    <property type="entry name" value="UPF0758_CS"/>
</dbReference>
<protein>
    <recommendedName>
        <fullName evidence="3">Minor capsid protein</fullName>
    </recommendedName>
</protein>
<dbReference type="InterPro" id="IPR009319">
    <property type="entry name" value="Phage_A118_VSP1"/>
</dbReference>
<dbReference type="PATRIC" id="fig|742734.4.peg.5393"/>
<gene>
    <name evidence="1" type="ORF">HMPREF9470_05038</name>
</gene>
<organism evidence="1 2">
    <name type="scientific">[Clostridium] citroniae WAL-19142</name>
    <dbReference type="NCBI Taxonomy" id="742734"/>
    <lineage>
        <taxon>Bacteria</taxon>
        <taxon>Bacillati</taxon>
        <taxon>Bacillota</taxon>
        <taxon>Clostridia</taxon>
        <taxon>Lachnospirales</taxon>
        <taxon>Lachnospiraceae</taxon>
        <taxon>Enterocloster</taxon>
    </lineage>
</organism>
<reference evidence="1 2" key="1">
    <citation type="submission" date="2011-04" db="EMBL/GenBank/DDBJ databases">
        <title>The Genome Sequence of Clostridium citroniae WAL-19142.</title>
        <authorList>
            <consortium name="The Broad Institute Genome Sequencing Platform"/>
            <person name="Earl A."/>
            <person name="Ward D."/>
            <person name="Feldgarden M."/>
            <person name="Gevers D."/>
            <person name="Warren Y.A."/>
            <person name="Tyrrell K.L."/>
            <person name="Citron D.M."/>
            <person name="Goldstein E.J."/>
            <person name="Daigneault M."/>
            <person name="Allen-Vercoe E."/>
            <person name="Young S.K."/>
            <person name="Zeng Q."/>
            <person name="Gargeya S."/>
            <person name="Fitzgerald M."/>
            <person name="Haas B."/>
            <person name="Abouelleil A."/>
            <person name="Alvarado L."/>
            <person name="Arachchi H.M."/>
            <person name="Berlin A."/>
            <person name="Brown A."/>
            <person name="Chapman S.B."/>
            <person name="Chen Z."/>
            <person name="Dunbar C."/>
            <person name="Freedman E."/>
            <person name="Gearin G."/>
            <person name="Gellesch M."/>
            <person name="Goldberg J."/>
            <person name="Griggs A."/>
            <person name="Gujja S."/>
            <person name="Heilman E.R."/>
            <person name="Heiman D."/>
            <person name="Howarth C."/>
            <person name="Larson L."/>
            <person name="Lui A."/>
            <person name="MacDonald P.J."/>
            <person name="Mehta T."/>
            <person name="Montmayeur A."/>
            <person name="Murphy C."/>
            <person name="Neiman D."/>
            <person name="Pearson M."/>
            <person name="Priest M."/>
            <person name="Roberts A."/>
            <person name="Saif S."/>
            <person name="Shea T."/>
            <person name="Shenoy N."/>
            <person name="Sisk P."/>
            <person name="Stolte C."/>
            <person name="Sykes S."/>
            <person name="White J."/>
            <person name="Yandava C."/>
            <person name="Wortman J."/>
            <person name="Nusbaum C."/>
            <person name="Birren B."/>
        </authorList>
    </citation>
    <scope>NUCLEOTIDE SEQUENCE [LARGE SCALE GENOMIC DNA]</scope>
    <source>
        <strain evidence="1 2">WAL-19142</strain>
    </source>
</reference>
<dbReference type="Pfam" id="PF06152">
    <property type="entry name" value="Phage_min_cap2"/>
    <property type="match status" value="1"/>
</dbReference>
<name>A0A0J9BKV3_9FIRM</name>
<dbReference type="AlphaFoldDB" id="A0A0J9BKV3"/>
<sequence>MQHNEYDIGAAFEAIEDELIKSMIRNMKNHRVEEVENKKQWEMWQAKQLESLERYKRKNRKKYKGQFGSINESIDKIIRQAYEEGGLEQEIEILQAIKKRYGDNIPNNIRRMKERLTERLPFGSKVSKDFFQTNDKRLDALVHATTSDMQTAEAAMLRMADDQYRKIIFNAQTYAISGAGTYEKAVDMATKDFLTAGINCIEYRNGRRVNIKSYAEMVVRTSSKRAQLYADGQVRKDLGISTVIAKKRLNACPLCLPFVDKVLIDDVWSGGKQSDGPYPLVSEALKAGFFHPNCKDHLSTYIPGVTEPPEGSFTEQEIENIGIKSKKEAEQQYVSRQVEKYERLSEHSLSPENMTMYKAKEKGWKRRLAKYQDSGIIKTDGWPDAAIERRRLDEASIAGHKNEYGILYDSQGNRILKKRGEKDRIVYTDEETALMPGGVLTHNHPSGATFSVDDIDMMGRTGITELRAIGRDGVYVIRQPAEWPEEINSFKKLEKEYSEIQLSLQNEMYEEVLSGRITTDNDYSIEYQRRTLDKLTSKYGFTYFMEEK</sequence>
<proteinExistence type="predicted"/>
<dbReference type="OrthoDB" id="3197444at2"/>
<dbReference type="GO" id="GO:0005198">
    <property type="term" value="F:structural molecule activity"/>
    <property type="evidence" value="ECO:0007669"/>
    <property type="project" value="InterPro"/>
</dbReference>
<evidence type="ECO:0000313" key="2">
    <source>
        <dbReference type="Proteomes" id="UP000037392"/>
    </source>
</evidence>
<dbReference type="GeneID" id="93166799"/>
<dbReference type="PROSITE" id="PS01302">
    <property type="entry name" value="UPF0758"/>
    <property type="match status" value="1"/>
</dbReference>
<dbReference type="Proteomes" id="UP000037392">
    <property type="component" value="Unassembled WGS sequence"/>
</dbReference>
<comment type="caution">
    <text evidence="1">The sequence shown here is derived from an EMBL/GenBank/DDBJ whole genome shotgun (WGS) entry which is preliminary data.</text>
</comment>
<evidence type="ECO:0008006" key="3">
    <source>
        <dbReference type="Google" id="ProtNLM"/>
    </source>
</evidence>
<dbReference type="RefSeq" id="WP_048930999.1">
    <property type="nucleotide sequence ID" value="NZ_KQ235884.1"/>
</dbReference>